<dbReference type="PATRIC" id="fig|162209.4.peg.1862"/>
<dbReference type="AlphaFoldDB" id="A0A0U2W0S9"/>
<organism evidence="1 2">
    <name type="scientific">Paenibacillus naphthalenovorans</name>
    <dbReference type="NCBI Taxonomy" id="162209"/>
    <lineage>
        <taxon>Bacteria</taxon>
        <taxon>Bacillati</taxon>
        <taxon>Bacillota</taxon>
        <taxon>Bacilli</taxon>
        <taxon>Bacillales</taxon>
        <taxon>Paenibacillaceae</taxon>
        <taxon>Paenibacillus</taxon>
    </lineage>
</organism>
<name>A0A0U2W0S9_9BACL</name>
<dbReference type="RefSeq" id="WP_062408454.1">
    <property type="nucleotide sequence ID" value="NZ_CP013652.1"/>
</dbReference>
<protein>
    <submittedName>
        <fullName evidence="1">Uncharacterized protein</fullName>
    </submittedName>
</protein>
<dbReference type="OrthoDB" id="2589874at2"/>
<sequence length="246" mass="29223">MNDETRVTFTQDEKEILLKSIKDISFVAASLYEWIKKDALTEGMRKTIPSLIESHFTDIAERLNYSSTLIEDEKKRYDDIRNANIKIRELEQRLADHTDIDGIPKVLENLYWKVYGWWRDYGFNHVSDFQFTSYGSILCNFSFMLSSRTSTLFSKSPASDRQRLADYIELLKSKGYEMIKEDGYDWKVLDTENNRKLLIDLLKNRFPSIHIHKFESNSLRNTNHFYIWRIEALIKNIKDVIEYEST</sequence>
<reference evidence="2" key="1">
    <citation type="submission" date="2015-12" db="EMBL/GenBank/DDBJ databases">
        <title>Complete genome sequences of two moderately thermophilic Paenibacillus species.</title>
        <authorList>
            <person name="Butler R.III."/>
            <person name="Wang J."/>
            <person name="Stark B.C."/>
            <person name="Pombert J.-F."/>
        </authorList>
    </citation>
    <scope>NUCLEOTIDE SEQUENCE [LARGE SCALE GENOMIC DNA]</scope>
    <source>
        <strain evidence="2">32O-Y</strain>
    </source>
</reference>
<dbReference type="STRING" id="162209.IJ22_17580"/>
<dbReference type="Proteomes" id="UP000061660">
    <property type="component" value="Chromosome"/>
</dbReference>
<keyword evidence="2" id="KW-1185">Reference proteome</keyword>
<evidence type="ECO:0000313" key="1">
    <source>
        <dbReference type="EMBL" id="ALS22132.1"/>
    </source>
</evidence>
<evidence type="ECO:0000313" key="2">
    <source>
        <dbReference type="Proteomes" id="UP000061660"/>
    </source>
</evidence>
<proteinExistence type="predicted"/>
<dbReference type="KEGG" id="pnp:IJ22_17580"/>
<dbReference type="EMBL" id="CP013652">
    <property type="protein sequence ID" value="ALS22132.1"/>
    <property type="molecule type" value="Genomic_DNA"/>
</dbReference>
<accession>A0A0U2W0S9</accession>
<reference evidence="1 2" key="2">
    <citation type="journal article" date="2016" name="Genome Announc.">
        <title>Complete Genome Sequences of Two Interactive Moderate Thermophiles, Paenibacillus napthalenovorans 32O-Y and Paenibacillus sp. 32O-W.</title>
        <authorList>
            <person name="Butler R.R.III."/>
            <person name="Wang J."/>
            <person name="Stark B.C."/>
            <person name="Pombert J.F."/>
        </authorList>
    </citation>
    <scope>NUCLEOTIDE SEQUENCE [LARGE SCALE GENOMIC DNA]</scope>
    <source>
        <strain evidence="1 2">32O-Y</strain>
    </source>
</reference>
<gene>
    <name evidence="1" type="ORF">IJ22_17580</name>
</gene>